<dbReference type="PANTHER" id="PTHR13386:SF1">
    <property type="entry name" value="HISTONE PARYLATION FACTOR 1"/>
    <property type="match status" value="1"/>
</dbReference>
<proteinExistence type="inferred from homology"/>
<dbReference type="AlphaFoldDB" id="A0A0X3PKT4"/>
<accession>A0A0X3PKT4</accession>
<evidence type="ECO:0000313" key="6">
    <source>
        <dbReference type="EMBL" id="JAP47876.1"/>
    </source>
</evidence>
<keyword evidence="4" id="KW-0158">Chromosome</keyword>
<dbReference type="GO" id="GO:0005634">
    <property type="term" value="C:nucleus"/>
    <property type="evidence" value="ECO:0007669"/>
    <property type="project" value="UniProtKB-SubCell"/>
</dbReference>
<dbReference type="PANTHER" id="PTHR13386">
    <property type="entry name" value="HISTONE PARYLATION FACTOR 1"/>
    <property type="match status" value="1"/>
</dbReference>
<dbReference type="GO" id="GO:0072572">
    <property type="term" value="F:poly-ADP-D-ribose binding"/>
    <property type="evidence" value="ECO:0007669"/>
    <property type="project" value="TreeGrafter"/>
</dbReference>
<dbReference type="InterPro" id="IPR019361">
    <property type="entry name" value="HPF1"/>
</dbReference>
<gene>
    <name evidence="6" type="primary">CD027</name>
    <name evidence="6" type="ORF">TR118278</name>
</gene>
<dbReference type="Pfam" id="PF10228">
    <property type="entry name" value="HPF1"/>
    <property type="match status" value="1"/>
</dbReference>
<comment type="similarity">
    <text evidence="3">Belongs to the HPF1 family.</text>
</comment>
<organism evidence="6">
    <name type="scientific">Schistocephalus solidus</name>
    <name type="common">Tapeworm</name>
    <dbReference type="NCBI Taxonomy" id="70667"/>
    <lineage>
        <taxon>Eukaryota</taxon>
        <taxon>Metazoa</taxon>
        <taxon>Spiralia</taxon>
        <taxon>Lophotrochozoa</taxon>
        <taxon>Platyhelminthes</taxon>
        <taxon>Cestoda</taxon>
        <taxon>Eucestoda</taxon>
        <taxon>Diphyllobothriidea</taxon>
        <taxon>Diphyllobothriidae</taxon>
        <taxon>Schistocephalus</taxon>
    </lineage>
</organism>
<keyword evidence="5" id="KW-0539">Nucleus</keyword>
<evidence type="ECO:0000256" key="5">
    <source>
        <dbReference type="ARBA" id="ARBA00023242"/>
    </source>
</evidence>
<dbReference type="GO" id="GO:0005694">
    <property type="term" value="C:chromosome"/>
    <property type="evidence" value="ECO:0007669"/>
    <property type="project" value="UniProtKB-SubCell"/>
</dbReference>
<dbReference type="EMBL" id="GEEE01015349">
    <property type="protein sequence ID" value="JAP47876.1"/>
    <property type="molecule type" value="Transcribed_RNA"/>
</dbReference>
<evidence type="ECO:0000256" key="2">
    <source>
        <dbReference type="ARBA" id="ARBA00004286"/>
    </source>
</evidence>
<dbReference type="GO" id="GO:0042393">
    <property type="term" value="F:histone binding"/>
    <property type="evidence" value="ECO:0007669"/>
    <property type="project" value="InterPro"/>
</dbReference>
<protein>
    <submittedName>
        <fullName evidence="6">UPF0609 protein C4orf27 homolog</fullName>
    </submittedName>
</protein>
<name>A0A0X3PKT4_SCHSO</name>
<comment type="subcellular location">
    <subcellularLocation>
        <location evidence="2">Chromosome</location>
    </subcellularLocation>
    <subcellularLocation>
        <location evidence="1">Nucleus</location>
    </subcellularLocation>
</comment>
<reference evidence="6" key="1">
    <citation type="submission" date="2016-01" db="EMBL/GenBank/DDBJ databases">
        <title>Reference transcriptome for the parasite Schistocephalus solidus: insights into the molecular evolution of parasitism.</title>
        <authorList>
            <person name="Hebert F.O."/>
            <person name="Grambauer S."/>
            <person name="Barber I."/>
            <person name="Landry C.R."/>
            <person name="Aubin-Horth N."/>
        </authorList>
    </citation>
    <scope>NUCLEOTIDE SEQUENCE</scope>
</reference>
<sequence length="331" mass="37433">MVKRKSLEVIYEPIKKPKDPSVPDEAWRKMRDVIETTFLLKCPGDFFTFYEFCCKISPDEPLKALRDELDIELVGPFELLSRDWIPDASEDFSCCYRYFHDPPEFVTVFAAPSGFYHVGYFRDDANDLPSFMASSDSSVDGRFEILGCDIFSVVAKLLNRRKGAKRARILTEMQKFAVERSFRIDLKSTVKRDTVCPTLNSVGLRINLHNGIGYRPVPLSNSELVNLLQKIVQSTDAKTKVPHQAKLDELVTLVQFANDEGDFGEGLELGLDLLAFHPKGENLQSASCFNSTISLLLSTGYQLAGRPQFAEVINRHMKNRCIEPTSLKTNS</sequence>
<evidence type="ECO:0000256" key="3">
    <source>
        <dbReference type="ARBA" id="ARBA00010803"/>
    </source>
</evidence>
<evidence type="ECO:0000256" key="4">
    <source>
        <dbReference type="ARBA" id="ARBA00022454"/>
    </source>
</evidence>
<evidence type="ECO:0000256" key="1">
    <source>
        <dbReference type="ARBA" id="ARBA00004123"/>
    </source>
</evidence>
<dbReference type="GO" id="GO:0006974">
    <property type="term" value="P:DNA damage response"/>
    <property type="evidence" value="ECO:0007669"/>
    <property type="project" value="InterPro"/>
</dbReference>